<evidence type="ECO:0000313" key="3">
    <source>
        <dbReference type="Proteomes" id="UP000001055"/>
    </source>
</evidence>
<dbReference type="EMBL" id="CH445326">
    <property type="protein sequence ID" value="EAT91154.2"/>
    <property type="molecule type" value="Genomic_DNA"/>
</dbReference>
<dbReference type="HOGENOM" id="CLU_044618_0_0_1"/>
<sequence>MAASTGMAGLGEPDMALIAELLEDVSRNPPAIAARKLLVEHYISVGWLEAATDNAKDLKTLAPRDPDVTRYLETLQRKPDPPAPEKQAPSVVKPPVTETREWDPKTGRYKKVAPAKHARKLSQVQDPEVNSDLDATRQDLTQGYTALRAKARSILADLLHLQNLQRKAGLPPSKNVAKVQAIAEGGGVSQGITTNSPGSARSVARRMRDRPEEAASIAISDLEDTVKWIRVPHGKPSGADDDAVRDVLVKRTEAVQSTLPDNLKIHCEHALMHVEHELLTRNYANTETMLGDEIKDIPRANFYVTEDNYAWCMDELVQAITANNGVLRNPLSREMFTPKDIKGILLHPIGKPLAALGVAQHEMSKGIRSDTIVHMEKLSNVLLTDQSADTLPSRKAVDEFLAYVATSVPELEQKAIEQLKCPARDSHTGQAYDFSIGEAVLDAKGNRVCFHKTGDFIKQAASYLRQNQGAAPDQDPNTCSVM</sequence>
<dbReference type="AlphaFoldDB" id="Q0V3A9"/>
<organism evidence="2 3">
    <name type="scientific">Phaeosphaeria nodorum (strain SN15 / ATCC MYA-4574 / FGSC 10173)</name>
    <name type="common">Glume blotch fungus</name>
    <name type="synonym">Parastagonospora nodorum</name>
    <dbReference type="NCBI Taxonomy" id="321614"/>
    <lineage>
        <taxon>Eukaryota</taxon>
        <taxon>Fungi</taxon>
        <taxon>Dikarya</taxon>
        <taxon>Ascomycota</taxon>
        <taxon>Pezizomycotina</taxon>
        <taxon>Dothideomycetes</taxon>
        <taxon>Pleosporomycetidae</taxon>
        <taxon>Pleosporales</taxon>
        <taxon>Pleosporineae</taxon>
        <taxon>Phaeosphaeriaceae</taxon>
        <taxon>Parastagonospora</taxon>
    </lineage>
</organism>
<gene>
    <name evidence="2" type="ORF">SNOG_01505</name>
</gene>
<dbReference type="VEuPathDB" id="FungiDB:JI435_015050"/>
<name>Q0V3A9_PHANO</name>
<dbReference type="GeneID" id="5968988"/>
<dbReference type="KEGG" id="pno:SNOG_01505"/>
<dbReference type="STRING" id="321614.Q0V3A9"/>
<dbReference type="Proteomes" id="UP000001055">
    <property type="component" value="Unassembled WGS sequence"/>
</dbReference>
<evidence type="ECO:0000256" key="1">
    <source>
        <dbReference type="SAM" id="MobiDB-lite"/>
    </source>
</evidence>
<feature type="region of interest" description="Disordered" evidence="1">
    <location>
        <begin position="76"/>
        <end position="102"/>
    </location>
</feature>
<evidence type="ECO:0000313" key="2">
    <source>
        <dbReference type="EMBL" id="EAT91154.2"/>
    </source>
</evidence>
<protein>
    <submittedName>
        <fullName evidence="2">Uncharacterized protein</fullName>
    </submittedName>
</protein>
<dbReference type="RefSeq" id="XP_001792143.1">
    <property type="nucleotide sequence ID" value="XM_001792091.1"/>
</dbReference>
<reference evidence="3" key="1">
    <citation type="journal article" date="2007" name="Plant Cell">
        <title>Dothideomycete-plant interactions illuminated by genome sequencing and EST analysis of the wheat pathogen Stagonospora nodorum.</title>
        <authorList>
            <person name="Hane J.K."/>
            <person name="Lowe R.G."/>
            <person name="Solomon P.S."/>
            <person name="Tan K.C."/>
            <person name="Schoch C.L."/>
            <person name="Spatafora J.W."/>
            <person name="Crous P.W."/>
            <person name="Kodira C."/>
            <person name="Birren B.W."/>
            <person name="Galagan J.E."/>
            <person name="Torriani S.F."/>
            <person name="McDonald B.A."/>
            <person name="Oliver R.P."/>
        </authorList>
    </citation>
    <scope>NUCLEOTIDE SEQUENCE [LARGE SCALE GENOMIC DNA]</scope>
    <source>
        <strain evidence="3">SN15 / ATCC MYA-4574 / FGSC 10173</strain>
    </source>
</reference>
<proteinExistence type="predicted"/>
<accession>Q0V3A9</accession>
<dbReference type="InParanoid" id="Q0V3A9"/>
<dbReference type="eggNOG" id="ENOG502SKE4">
    <property type="taxonomic scope" value="Eukaryota"/>
</dbReference>